<keyword evidence="4" id="KW-1185">Reference proteome</keyword>
<accession>A0A841FYH4</accession>
<protein>
    <submittedName>
        <fullName evidence="3">Pimeloyl-ACP methyl ester carboxylesterase</fullName>
    </submittedName>
</protein>
<sequence>MTTQTLTIGTATVPYRVFGSGPGLVFVHGTGRGSVTWDALIDRFTDRHTVILPDLSGSDLAVDDGSPLTLELLTGQLAAVIEDTGLGAVDVVGHSLGAVVAVALAATRPELVRRLVPLAGWTGKGDEYVRQTMEQFLALAELPEAFARYAMLTAYSHRYLNVIGSEAVDELARGFVPTPGRLRQFELNTRTDVEGLLPLVTAPTLVIGCTEDVLVPVANSRRLHAGIAGSEYAELRSGHVARVEAAGELVELVEGFLVRP</sequence>
<feature type="domain" description="AB hydrolase-1" evidence="2">
    <location>
        <begin position="24"/>
        <end position="251"/>
    </location>
</feature>
<dbReference type="AlphaFoldDB" id="A0A841FYH4"/>
<evidence type="ECO:0000256" key="1">
    <source>
        <dbReference type="ARBA" id="ARBA00022801"/>
    </source>
</evidence>
<organism evidence="3 4">
    <name type="scientific">Phytomonospora endophytica</name>
    <dbReference type="NCBI Taxonomy" id="714109"/>
    <lineage>
        <taxon>Bacteria</taxon>
        <taxon>Bacillati</taxon>
        <taxon>Actinomycetota</taxon>
        <taxon>Actinomycetes</taxon>
        <taxon>Micromonosporales</taxon>
        <taxon>Micromonosporaceae</taxon>
        <taxon>Phytomonospora</taxon>
    </lineage>
</organism>
<dbReference type="PANTHER" id="PTHR43798:SF31">
    <property type="entry name" value="AB HYDROLASE SUPERFAMILY PROTEIN YCLE"/>
    <property type="match status" value="1"/>
</dbReference>
<comment type="caution">
    <text evidence="3">The sequence shown here is derived from an EMBL/GenBank/DDBJ whole genome shotgun (WGS) entry which is preliminary data.</text>
</comment>
<keyword evidence="1" id="KW-0378">Hydrolase</keyword>
<dbReference type="InterPro" id="IPR029058">
    <property type="entry name" value="AB_hydrolase_fold"/>
</dbReference>
<dbReference type="GO" id="GO:0016020">
    <property type="term" value="C:membrane"/>
    <property type="evidence" value="ECO:0007669"/>
    <property type="project" value="TreeGrafter"/>
</dbReference>
<gene>
    <name evidence="3" type="ORF">HNR73_005365</name>
</gene>
<proteinExistence type="predicted"/>
<evidence type="ECO:0000313" key="3">
    <source>
        <dbReference type="EMBL" id="MBB6037489.1"/>
    </source>
</evidence>
<dbReference type="SUPFAM" id="SSF53474">
    <property type="entry name" value="alpha/beta-Hydrolases"/>
    <property type="match status" value="1"/>
</dbReference>
<evidence type="ECO:0000259" key="2">
    <source>
        <dbReference type="Pfam" id="PF12697"/>
    </source>
</evidence>
<dbReference type="PANTHER" id="PTHR43798">
    <property type="entry name" value="MONOACYLGLYCEROL LIPASE"/>
    <property type="match status" value="1"/>
</dbReference>
<dbReference type="InterPro" id="IPR050266">
    <property type="entry name" value="AB_hydrolase_sf"/>
</dbReference>
<dbReference type="Gene3D" id="3.40.50.1820">
    <property type="entry name" value="alpha/beta hydrolase"/>
    <property type="match status" value="1"/>
</dbReference>
<dbReference type="PRINTS" id="PR00111">
    <property type="entry name" value="ABHYDROLASE"/>
</dbReference>
<name>A0A841FYH4_9ACTN</name>
<dbReference type="RefSeq" id="WP_184790303.1">
    <property type="nucleotide sequence ID" value="NZ_BONT01000093.1"/>
</dbReference>
<dbReference type="Proteomes" id="UP000548476">
    <property type="component" value="Unassembled WGS sequence"/>
</dbReference>
<dbReference type="Pfam" id="PF12697">
    <property type="entry name" value="Abhydrolase_6"/>
    <property type="match status" value="1"/>
</dbReference>
<reference evidence="3 4" key="1">
    <citation type="submission" date="2020-08" db="EMBL/GenBank/DDBJ databases">
        <title>Genomic Encyclopedia of Type Strains, Phase IV (KMG-IV): sequencing the most valuable type-strain genomes for metagenomic binning, comparative biology and taxonomic classification.</title>
        <authorList>
            <person name="Goeker M."/>
        </authorList>
    </citation>
    <scope>NUCLEOTIDE SEQUENCE [LARGE SCALE GENOMIC DNA]</scope>
    <source>
        <strain evidence="3 4">YIM 65646</strain>
    </source>
</reference>
<dbReference type="InterPro" id="IPR000073">
    <property type="entry name" value="AB_hydrolase_1"/>
</dbReference>
<dbReference type="GO" id="GO:0016787">
    <property type="term" value="F:hydrolase activity"/>
    <property type="evidence" value="ECO:0007669"/>
    <property type="project" value="UniProtKB-KW"/>
</dbReference>
<evidence type="ECO:0000313" key="4">
    <source>
        <dbReference type="Proteomes" id="UP000548476"/>
    </source>
</evidence>
<dbReference type="EMBL" id="JACHGT010000012">
    <property type="protein sequence ID" value="MBB6037489.1"/>
    <property type="molecule type" value="Genomic_DNA"/>
</dbReference>